<name>I2GFG5_9BACT</name>
<keyword evidence="2" id="KW-1185">Reference proteome</keyword>
<dbReference type="AlphaFoldDB" id="I2GFG5"/>
<protein>
    <submittedName>
        <fullName evidence="1">Uncharacterized protein</fullName>
    </submittedName>
</protein>
<accession>I2GFG5</accession>
<proteinExistence type="predicted"/>
<dbReference type="Proteomes" id="UP000009309">
    <property type="component" value="Unassembled WGS sequence"/>
</dbReference>
<evidence type="ECO:0000313" key="1">
    <source>
        <dbReference type="EMBL" id="CCH52640.1"/>
    </source>
</evidence>
<dbReference type="STRING" id="1185876.BN8_01654"/>
<gene>
    <name evidence="1" type="ORF">BN8_01654</name>
</gene>
<comment type="caution">
    <text evidence="1">The sequence shown here is derived from an EMBL/GenBank/DDBJ whole genome shotgun (WGS) entry which is preliminary data.</text>
</comment>
<sequence length="123" mass="14121">MLAMKTLEVYPSMSLSHLQQRFNDLFPYLRLELSPETDVKVNDQQTLDELGHSTTYCCFLIDGTLEVAELEENFSACFGLPLRVSRWTGYGWHDTDTTRQWTLCQQNQKGAEAAHLTPSVAYR</sequence>
<reference evidence="1 2" key="1">
    <citation type="journal article" date="2012" name="J. Bacteriol.">
        <title>Genome Sequence of the Filamentous Bacterium Fibrisoma limi BUZ 3T.</title>
        <authorList>
            <person name="Filippini M."/>
            <person name="Qi W."/>
            <person name="Jaenicke S."/>
            <person name="Goesmann A."/>
            <person name="Smits T.H."/>
            <person name="Bagheri H.C."/>
        </authorList>
    </citation>
    <scope>NUCLEOTIDE SEQUENCE [LARGE SCALE GENOMIC DNA]</scope>
    <source>
        <strain evidence="2">BUZ 3T</strain>
    </source>
</reference>
<dbReference type="EMBL" id="CAIT01000005">
    <property type="protein sequence ID" value="CCH52640.1"/>
    <property type="molecule type" value="Genomic_DNA"/>
</dbReference>
<organism evidence="1 2">
    <name type="scientific">Fibrisoma limi BUZ 3</name>
    <dbReference type="NCBI Taxonomy" id="1185876"/>
    <lineage>
        <taxon>Bacteria</taxon>
        <taxon>Pseudomonadati</taxon>
        <taxon>Bacteroidota</taxon>
        <taxon>Cytophagia</taxon>
        <taxon>Cytophagales</taxon>
        <taxon>Spirosomataceae</taxon>
        <taxon>Fibrisoma</taxon>
    </lineage>
</organism>
<evidence type="ECO:0000313" key="2">
    <source>
        <dbReference type="Proteomes" id="UP000009309"/>
    </source>
</evidence>